<proteinExistence type="predicted"/>
<sequence>MKTIASNFQAKQCTAQHSRSYRALARREVGWLVGFPVQSAWLG</sequence>
<protein>
    <submittedName>
        <fullName evidence="1">Uncharacterized protein</fullName>
    </submittedName>
</protein>
<evidence type="ECO:0000313" key="2">
    <source>
        <dbReference type="Proteomes" id="UP000030753"/>
    </source>
</evidence>
<gene>
    <name evidence="1" type="ORF">FOYG_16210</name>
</gene>
<dbReference type="AlphaFoldDB" id="W9HIV5"/>
<organism evidence="1 2">
    <name type="scientific">Fusarium oxysporum NRRL 32931</name>
    <dbReference type="NCBI Taxonomy" id="660029"/>
    <lineage>
        <taxon>Eukaryota</taxon>
        <taxon>Fungi</taxon>
        <taxon>Dikarya</taxon>
        <taxon>Ascomycota</taxon>
        <taxon>Pezizomycotina</taxon>
        <taxon>Sordariomycetes</taxon>
        <taxon>Hypocreomycetidae</taxon>
        <taxon>Hypocreales</taxon>
        <taxon>Nectriaceae</taxon>
        <taxon>Fusarium</taxon>
        <taxon>Fusarium oxysporum species complex</taxon>
    </lineage>
</organism>
<evidence type="ECO:0000313" key="1">
    <source>
        <dbReference type="EMBL" id="EWY80126.1"/>
    </source>
</evidence>
<name>W9HIV5_FUSOX</name>
<dbReference type="EMBL" id="JH717850">
    <property type="protein sequence ID" value="EWY80126.1"/>
    <property type="molecule type" value="Genomic_DNA"/>
</dbReference>
<dbReference type="HOGENOM" id="CLU_3242149_0_0_1"/>
<accession>W9HIV5</accession>
<reference evidence="1 2" key="1">
    <citation type="submission" date="2011-06" db="EMBL/GenBank/DDBJ databases">
        <title>The Genome Sequence of Fusarium oxysporum FOSC 3-a.</title>
        <authorList>
            <consortium name="The Broad Institute Genome Sequencing Platform"/>
            <person name="Ma L.-J."/>
            <person name="Gale L.R."/>
            <person name="Schwartz D.C."/>
            <person name="Zhou S."/>
            <person name="Corby-Kistler H."/>
            <person name="Young S.K."/>
            <person name="Zeng Q."/>
            <person name="Gargeya S."/>
            <person name="Fitzgerald M."/>
            <person name="Haas B."/>
            <person name="Abouelleil A."/>
            <person name="Alvarado L."/>
            <person name="Arachchi H.M."/>
            <person name="Berlin A."/>
            <person name="Brown A."/>
            <person name="Chapman S.B."/>
            <person name="Chen Z."/>
            <person name="Dunbar C."/>
            <person name="Freedman E."/>
            <person name="Gearin G."/>
            <person name="Gellesch M."/>
            <person name="Goldberg J."/>
            <person name="Griggs A."/>
            <person name="Gujja S."/>
            <person name="Heiman D."/>
            <person name="Howarth C."/>
            <person name="Larson L."/>
            <person name="Lui A."/>
            <person name="MacDonald P.J.P."/>
            <person name="Mehta T."/>
            <person name="Montmayeur A."/>
            <person name="Murphy C."/>
            <person name="Neiman D."/>
            <person name="Pearson M."/>
            <person name="Priest M."/>
            <person name="Roberts A."/>
            <person name="Saif S."/>
            <person name="Shea T."/>
            <person name="Shenoy N."/>
            <person name="Sisk P."/>
            <person name="Stolte C."/>
            <person name="Sykes S."/>
            <person name="Wortman J."/>
            <person name="Nusbaum C."/>
            <person name="Birren B."/>
        </authorList>
    </citation>
    <scope>NUCLEOTIDE SEQUENCE [LARGE SCALE GENOMIC DNA]</scope>
    <source>
        <strain evidence="2">FOSC 3-a</strain>
    </source>
</reference>
<dbReference type="Proteomes" id="UP000030753">
    <property type="component" value="Unassembled WGS sequence"/>
</dbReference>